<keyword evidence="1" id="KW-0812">Transmembrane</keyword>
<name>A0A0F9GF81_9ZZZZ</name>
<dbReference type="EMBL" id="LAZR01028707">
    <property type="protein sequence ID" value="KKL61787.1"/>
    <property type="molecule type" value="Genomic_DNA"/>
</dbReference>
<keyword evidence="1" id="KW-1133">Transmembrane helix</keyword>
<gene>
    <name evidence="2" type="ORF">LCGC14_2191790</name>
</gene>
<reference evidence="2" key="1">
    <citation type="journal article" date="2015" name="Nature">
        <title>Complex archaea that bridge the gap between prokaryotes and eukaryotes.</title>
        <authorList>
            <person name="Spang A."/>
            <person name="Saw J.H."/>
            <person name="Jorgensen S.L."/>
            <person name="Zaremba-Niedzwiedzka K."/>
            <person name="Martijn J."/>
            <person name="Lind A.E."/>
            <person name="van Eijk R."/>
            <person name="Schleper C."/>
            <person name="Guy L."/>
            <person name="Ettema T.J."/>
        </authorList>
    </citation>
    <scope>NUCLEOTIDE SEQUENCE</scope>
</reference>
<feature type="non-terminal residue" evidence="2">
    <location>
        <position position="177"/>
    </location>
</feature>
<keyword evidence="1" id="KW-0472">Membrane</keyword>
<sequence>MFTSKIYIIAIFSVLWSIVIAFLLILLPYYLNLDPRITSNPEIYYGINKDIYFYLRLFPLFIFTSWLAFSGISLILFSLYSINLIDKEKLSEVIKKTENSIKDVKEIYLEIYEIKMMKKNVERYSRFYFRNSAFTIIGLLMGFLLFYIYIILISNEDIHSIDILISNLDNLSSAIMI</sequence>
<feature type="transmembrane region" description="Helical" evidence="1">
    <location>
        <begin position="127"/>
        <end position="152"/>
    </location>
</feature>
<evidence type="ECO:0000256" key="1">
    <source>
        <dbReference type="SAM" id="Phobius"/>
    </source>
</evidence>
<dbReference type="AlphaFoldDB" id="A0A0F9GF81"/>
<protein>
    <submittedName>
        <fullName evidence="2">Uncharacterized protein</fullName>
    </submittedName>
</protein>
<comment type="caution">
    <text evidence="2">The sequence shown here is derived from an EMBL/GenBank/DDBJ whole genome shotgun (WGS) entry which is preliminary data.</text>
</comment>
<organism evidence="2">
    <name type="scientific">marine sediment metagenome</name>
    <dbReference type="NCBI Taxonomy" id="412755"/>
    <lineage>
        <taxon>unclassified sequences</taxon>
        <taxon>metagenomes</taxon>
        <taxon>ecological metagenomes</taxon>
    </lineage>
</organism>
<accession>A0A0F9GF81</accession>
<feature type="transmembrane region" description="Helical" evidence="1">
    <location>
        <begin position="7"/>
        <end position="31"/>
    </location>
</feature>
<feature type="transmembrane region" description="Helical" evidence="1">
    <location>
        <begin position="51"/>
        <end position="80"/>
    </location>
</feature>
<proteinExistence type="predicted"/>
<evidence type="ECO:0000313" key="2">
    <source>
        <dbReference type="EMBL" id="KKL61787.1"/>
    </source>
</evidence>